<protein>
    <recommendedName>
        <fullName evidence="3">Cytoplasmic protein</fullName>
    </recommendedName>
</protein>
<organism evidence="1 2">
    <name type="scientific">Ketobacter alkanivorans</name>
    <dbReference type="NCBI Taxonomy" id="1917421"/>
    <lineage>
        <taxon>Bacteria</taxon>
        <taxon>Pseudomonadati</taxon>
        <taxon>Pseudomonadota</taxon>
        <taxon>Gammaproteobacteria</taxon>
        <taxon>Pseudomonadales</taxon>
        <taxon>Ketobacteraceae</taxon>
        <taxon>Ketobacter</taxon>
    </lineage>
</organism>
<dbReference type="Pfam" id="PF09938">
    <property type="entry name" value="DUF2170"/>
    <property type="match status" value="1"/>
</dbReference>
<evidence type="ECO:0000313" key="2">
    <source>
        <dbReference type="Proteomes" id="UP000235116"/>
    </source>
</evidence>
<proteinExistence type="predicted"/>
<evidence type="ECO:0000313" key="1">
    <source>
        <dbReference type="EMBL" id="AUM13389.1"/>
    </source>
</evidence>
<dbReference type="OrthoDB" id="6196950at2"/>
<dbReference type="RefSeq" id="WP_101894767.1">
    <property type="nucleotide sequence ID" value="NZ_CP022684.1"/>
</dbReference>
<accession>A0A2K9LM05</accession>
<dbReference type="KEGG" id="kak:Kalk_13590"/>
<reference evidence="2" key="1">
    <citation type="submission" date="2017-08" db="EMBL/GenBank/DDBJ databases">
        <title>Direct submision.</title>
        <authorList>
            <person name="Kim S.-J."/>
            <person name="Rhee S.-K."/>
        </authorList>
    </citation>
    <scope>NUCLEOTIDE SEQUENCE [LARGE SCALE GENOMIC DNA]</scope>
    <source>
        <strain evidence="2">GI5</strain>
    </source>
</reference>
<keyword evidence="2" id="KW-1185">Reference proteome</keyword>
<dbReference type="EMBL" id="CP022684">
    <property type="protein sequence ID" value="AUM13389.1"/>
    <property type="molecule type" value="Genomic_DNA"/>
</dbReference>
<gene>
    <name evidence="1" type="ORF">Kalk_13590</name>
</gene>
<name>A0A2K9LM05_9GAMM</name>
<dbReference type="InterPro" id="IPR019231">
    <property type="entry name" value="DUF2170"/>
</dbReference>
<sequence>MTQIQELTYQLGQVNYEGHTFDCLPIHGEQEVLQVIVSELDAMPIFVTITDTQILCITYLCKQTEIQPKRIAELNKTMLELNVAMPLSSFAIVEDYYVVFGAMATSSSFNEVCKELITLASNAYDALEAIENYLV</sequence>
<dbReference type="Proteomes" id="UP000235116">
    <property type="component" value="Chromosome"/>
</dbReference>
<evidence type="ECO:0008006" key="3">
    <source>
        <dbReference type="Google" id="ProtNLM"/>
    </source>
</evidence>
<dbReference type="AlphaFoldDB" id="A0A2K9LM05"/>